<comment type="caution">
    <text evidence="2">The sequence shown here is derived from an EMBL/GenBank/DDBJ whole genome shotgun (WGS) entry which is preliminary data.</text>
</comment>
<organism evidence="2 3">
    <name type="scientific">Anabaena subtropica FACHB-260</name>
    <dbReference type="NCBI Taxonomy" id="2692884"/>
    <lineage>
        <taxon>Bacteria</taxon>
        <taxon>Bacillati</taxon>
        <taxon>Cyanobacteriota</taxon>
        <taxon>Cyanophyceae</taxon>
        <taxon>Nostocales</taxon>
        <taxon>Nostocaceae</taxon>
        <taxon>Anabaena</taxon>
    </lineage>
</organism>
<keyword evidence="1" id="KW-0732">Signal</keyword>
<keyword evidence="3" id="KW-1185">Reference proteome</keyword>
<dbReference type="EMBL" id="JACJRF010000026">
    <property type="protein sequence ID" value="MBD2345587.1"/>
    <property type="molecule type" value="Genomic_DNA"/>
</dbReference>
<sequence length="542" mass="61328">MRRIIFGFSVILLINACASNIESNSETKNNINPKIENCPQEQIVSLPIVNKNENFYDRFNFHIRNIVADEDIVRFQTLKQDFVFCRSNNTWTVQPGTLPKELKPQENYIEFAQELVNPQFKNIEFQGNTYQYRFVRQPKFILGEDNNISRPDVTDPAKDAVIFELLIPNSTNPKRKTIYTLKDLQEIAVKAGYSATGNQLGFPEITSAIIYNERLWWSIGFEQGEGNNGIATIISYDPKTDQFNLIQPESLWFTQITDLAITGDANNPTFWMGTNVSGEGNLYIPAKGLVAYRPNSQNPNSGSLTTYTTHNSPIVGAIPDKLKLENDKLWVSSANGVCQVKWEVADNPESWSCWRFAPMAKLPQTTPIYRALTDKKSAESLSSGDTVEVLWWNPINYETRKGRYEVRYPQGFTVALDEGHSIYDLPRSLPPGKPSVYWPGFEWSWNGERFVRGFDEIALNLVGGGPQGISSSQLQPDIPTNWNVMRGDLELLNISAKSTNLKYYSGWVDDATLNPYLTVLPQIRPQNSQPNPLSKLGLEGKN</sequence>
<feature type="chain" id="PRO_5047055627" evidence="1">
    <location>
        <begin position="19"/>
        <end position="542"/>
    </location>
</feature>
<evidence type="ECO:0000313" key="3">
    <source>
        <dbReference type="Proteomes" id="UP000607281"/>
    </source>
</evidence>
<proteinExistence type="predicted"/>
<gene>
    <name evidence="2" type="ORF">H6G18_15720</name>
</gene>
<reference evidence="2 3" key="1">
    <citation type="journal article" date="2020" name="ISME J.">
        <title>Comparative genomics reveals insights into cyanobacterial evolution and habitat adaptation.</title>
        <authorList>
            <person name="Chen M.Y."/>
            <person name="Teng W.K."/>
            <person name="Zhao L."/>
            <person name="Hu C.X."/>
            <person name="Zhou Y.K."/>
            <person name="Han B.P."/>
            <person name="Song L.R."/>
            <person name="Shu W.S."/>
        </authorList>
    </citation>
    <scope>NUCLEOTIDE SEQUENCE [LARGE SCALE GENOMIC DNA]</scope>
    <source>
        <strain evidence="2 3">FACHB-260</strain>
    </source>
</reference>
<evidence type="ECO:0000256" key="1">
    <source>
        <dbReference type="SAM" id="SignalP"/>
    </source>
</evidence>
<evidence type="ECO:0000313" key="2">
    <source>
        <dbReference type="EMBL" id="MBD2345587.1"/>
    </source>
</evidence>
<protein>
    <submittedName>
        <fullName evidence="2">Uncharacterized protein</fullName>
    </submittedName>
</protein>
<dbReference type="Proteomes" id="UP000607281">
    <property type="component" value="Unassembled WGS sequence"/>
</dbReference>
<dbReference type="RefSeq" id="WP_190408015.1">
    <property type="nucleotide sequence ID" value="NZ_JACJRF010000026.1"/>
</dbReference>
<name>A0ABR8CQV4_9NOST</name>
<feature type="signal peptide" evidence="1">
    <location>
        <begin position="1"/>
        <end position="18"/>
    </location>
</feature>
<accession>A0ABR8CQV4</accession>